<keyword evidence="2" id="KW-1185">Reference proteome</keyword>
<name>J4GEU0_9APHY</name>
<evidence type="ECO:0000313" key="1">
    <source>
        <dbReference type="EMBL" id="CCM05328.1"/>
    </source>
</evidence>
<dbReference type="EMBL" id="HE797186">
    <property type="protein sequence ID" value="CCM05328.1"/>
    <property type="molecule type" value="Genomic_DNA"/>
</dbReference>
<dbReference type="GeneID" id="24100239"/>
<reference evidence="1 2" key="1">
    <citation type="journal article" date="2012" name="Appl. Environ. Microbiol.">
        <title>Short-read sequencing for genomic analysis of the brown rot fungus Fibroporia radiculosa.</title>
        <authorList>
            <person name="Tang J.D."/>
            <person name="Perkins A.D."/>
            <person name="Sonstegard T.S."/>
            <person name="Schroeder S.G."/>
            <person name="Burgess S.C."/>
            <person name="Diehl S.V."/>
        </authorList>
    </citation>
    <scope>NUCLEOTIDE SEQUENCE [LARGE SCALE GENOMIC DNA]</scope>
    <source>
        <strain evidence="1 2">TFFH 294</strain>
    </source>
</reference>
<dbReference type="Proteomes" id="UP000006352">
    <property type="component" value="Unassembled WGS sequence"/>
</dbReference>
<evidence type="ECO:0000313" key="2">
    <source>
        <dbReference type="Proteomes" id="UP000006352"/>
    </source>
</evidence>
<sequence length="255" mass="29054">MATRQAVSHLSLDYNRDGIYDFHTKHERLKATLEYLLADITGRLHYVRCLIITESCFRTRSQACPSATSVDLRLVLVVANVLENAQNLRYLQLECMHYLTMEHSRIVDAVIALPRLAEVRLTEVDSLTLKLLGGLRTSIRLALNVPQVPHVLPELAKLHGHNITELALPNPFSMRNAITLSRHYQWPSVRRFRTYFISPDNDDEGNYIGDIIKRIFPNLEIFEKPEQAIIDAFDGTVLSVNPNPTYVAVHLSKQA</sequence>
<proteinExistence type="predicted"/>
<dbReference type="HOGENOM" id="CLU_1090030_0_0_1"/>
<accession>J4GEU0</accession>
<gene>
    <name evidence="1" type="ORF">FIBRA_07542</name>
</gene>
<protein>
    <recommendedName>
        <fullName evidence="3">F-box domain-containing protein</fullName>
    </recommendedName>
</protein>
<organism evidence="1 2">
    <name type="scientific">Fibroporia radiculosa</name>
    <dbReference type="NCBI Taxonomy" id="599839"/>
    <lineage>
        <taxon>Eukaryota</taxon>
        <taxon>Fungi</taxon>
        <taxon>Dikarya</taxon>
        <taxon>Basidiomycota</taxon>
        <taxon>Agaricomycotina</taxon>
        <taxon>Agaricomycetes</taxon>
        <taxon>Polyporales</taxon>
        <taxon>Fibroporiaceae</taxon>
        <taxon>Fibroporia</taxon>
    </lineage>
</organism>
<dbReference type="AlphaFoldDB" id="J4GEU0"/>
<evidence type="ECO:0008006" key="3">
    <source>
        <dbReference type="Google" id="ProtNLM"/>
    </source>
</evidence>
<dbReference type="RefSeq" id="XP_012184611.1">
    <property type="nucleotide sequence ID" value="XM_012329221.1"/>
</dbReference>
<dbReference type="InParanoid" id="J4GEU0"/>